<proteinExistence type="inferred from homology"/>
<dbReference type="InterPro" id="IPR027417">
    <property type="entry name" value="P-loop_NTPase"/>
</dbReference>
<dbReference type="Pfam" id="PF03028">
    <property type="entry name" value="Dynein_heavy"/>
    <property type="match status" value="1"/>
</dbReference>
<comment type="similarity">
    <text evidence="2">Belongs to the dynein heavy chain family.</text>
</comment>
<sequence length="1147" mass="130758">RAELAEVEHHLENLQMTFLEKTEEKAALEDQVELCAKKLERASQLIGGLGGEKSRWAQAADDLQITYENLTGDVLVSAGVIAYLGAFTSGFRQTCTKDWSMLCKKKKIPCSEEFLLSKTLGDPVKIRAWNIAGLPTDTFSIDNGVIVNNCRRWPLMIDPQGQANKWIKNSEKENQLSVIKLSDSDYMRTLENCIQFGTPLLLENVGEELDPSLEPLLLRQTFKQGGIDCIRLGEVIIEYSFDFKFYITTKLRNPHYMPELATKVSLLNFMITPEGLEDQLLGIVVAKERPELEEERNALILQSAANKKQLKDIEKKILETLSSSEGNILEDESAIKVLDSAKMMSNEITKKQQIAEKTELKIAESREGYRPIAKHSSVLFFSIADLANIDPMYQYSLTWFVNLYINSIHDSNKSKILEKRLRYLNDHFTYNLYCNICRSLFEKDKLLFSFLLCANLLLARKEIEYQELMFLLTGGVSLKSAEKNPDPTWLQDKSWEEICRASEFPAFRGLRQHFCEHIYEWREIYDSKEPHNAKFPAPMDKNLNELQKIIILRCLRPDKITPAITNYVTDKLGKKFVEPPPFDLTKSYLDSNCTIPLIFVLSPGADPMASLLKFANDKSMSGNKFQAISLGQGQGPIAAKMIKAAIEEGTWVCLQNCHLAVSWMPMLEKICEDFTSETCNSSFRLWLTSYPSSKFPVTILQNGVKMTNEPPTGLRLNLLQSYLTDPVSDPEFFKGCRGKELLFINEYDTIPFEAISYLTGECNYGGRVTDDWDRRLLLTMLADFYNLYIVENPHYKFSPSGNYFAPPKGTYEDYIEFIKKLPFTQHPEIFGLHENVDISKDLQQTKTLFESLLLTQGGSKQTGASGSTDQILLEITKDILNKLPSDFDIEMALRKYPVRYEESMNTVLVQEMERFNNLIITIRNTLRDLEKAIKGVVVMDSALEALSGSLLVGKVPEIWAKRSYPSLKPLGSYITDFLARLNFLQDWYNSGKPCVFWLSGFFFTQAFLTGAMQNYARKYTTPIDLLGYEFEVIPSDTSDTSPEDGVYIHGLYLDGARWDRESGLLAEQYPKLLFDLMPIIWIKPTQKSQIIKSDAYVCPLYKTSERKGTLSTTGHSTNFVIAMLLKTDQPTRHWIKRGVALLCQLDD</sequence>
<dbReference type="InterPro" id="IPR024743">
    <property type="entry name" value="Dynein_HC_stalk"/>
</dbReference>
<evidence type="ECO:0000256" key="4">
    <source>
        <dbReference type="ARBA" id="ARBA00022701"/>
    </source>
</evidence>
<dbReference type="Gene3D" id="1.20.920.20">
    <property type="match status" value="1"/>
</dbReference>
<comment type="caution">
    <text evidence="19">The sequence shown here is derived from an EMBL/GenBank/DDBJ whole genome shotgun (WGS) entry which is preliminary data.</text>
</comment>
<dbReference type="InterPro" id="IPR042219">
    <property type="entry name" value="AAA_lid_11_sf"/>
</dbReference>
<keyword evidence="12" id="KW-0966">Cell projection</keyword>
<dbReference type="AlphaFoldDB" id="A0A2J8P7U2"/>
<keyword evidence="10" id="KW-0505">Motor protein</keyword>
<dbReference type="GO" id="GO:0007018">
    <property type="term" value="P:microtubule-based movement"/>
    <property type="evidence" value="ECO:0007669"/>
    <property type="project" value="InterPro"/>
</dbReference>
<dbReference type="Gene3D" id="1.10.8.720">
    <property type="entry name" value="Region D6 of dynein motor"/>
    <property type="match status" value="1"/>
</dbReference>
<dbReference type="Gene3D" id="1.10.8.1220">
    <property type="match status" value="1"/>
</dbReference>
<dbReference type="FunFam" id="3.40.50.300:FF:000223">
    <property type="entry name" value="Dynein heavy chain 3, axonemal"/>
    <property type="match status" value="1"/>
</dbReference>
<dbReference type="FunFam" id="3.10.490.20:FF:000001">
    <property type="entry name" value="dynein heavy chain 7, axonemal"/>
    <property type="match status" value="1"/>
</dbReference>
<accession>A0A2J8P7U2</accession>
<dbReference type="FunFam" id="3.40.50.300:FF:000362">
    <property type="entry name" value="Dynein, axonemal, heavy chain 6"/>
    <property type="match status" value="1"/>
</dbReference>
<evidence type="ECO:0000313" key="20">
    <source>
        <dbReference type="Proteomes" id="UP000236370"/>
    </source>
</evidence>
<keyword evidence="7" id="KW-0243">Dynein</keyword>
<name>A0A2J8P7U2_PANTR</name>
<evidence type="ECO:0000256" key="9">
    <source>
        <dbReference type="ARBA" id="ARBA00023069"/>
    </source>
</evidence>
<feature type="domain" description="Dynein heavy chain C-terminal" evidence="18">
    <location>
        <begin position="843"/>
        <end position="1143"/>
    </location>
</feature>
<dbReference type="PANTHER" id="PTHR22878">
    <property type="entry name" value="DYNEIN HEAVY CHAIN 6, AXONEMAL-LIKE-RELATED"/>
    <property type="match status" value="1"/>
</dbReference>
<evidence type="ECO:0000313" key="19">
    <source>
        <dbReference type="EMBL" id="PNI80084.1"/>
    </source>
</evidence>
<dbReference type="Gene3D" id="3.40.50.300">
    <property type="entry name" value="P-loop containing nucleotide triphosphate hydrolases"/>
    <property type="match status" value="2"/>
</dbReference>
<dbReference type="GO" id="GO:0005930">
    <property type="term" value="C:axoneme"/>
    <property type="evidence" value="ECO:0007669"/>
    <property type="project" value="UniProtKB-SubCell"/>
</dbReference>
<dbReference type="InterPro" id="IPR026983">
    <property type="entry name" value="DHC"/>
</dbReference>
<keyword evidence="5" id="KW-0547">Nucleotide-binding</keyword>
<dbReference type="Pfam" id="PF12781">
    <property type="entry name" value="AAA_9"/>
    <property type="match status" value="1"/>
</dbReference>
<dbReference type="InterPro" id="IPR043160">
    <property type="entry name" value="Dynein_C_barrel"/>
</dbReference>
<reference evidence="19 20" key="1">
    <citation type="submission" date="2017-12" db="EMBL/GenBank/DDBJ databases">
        <title>High-resolution comparative analysis of great ape genomes.</title>
        <authorList>
            <person name="Pollen A."/>
            <person name="Hastie A."/>
            <person name="Hormozdiari F."/>
            <person name="Dougherty M."/>
            <person name="Liu R."/>
            <person name="Chaisson M."/>
            <person name="Hoppe E."/>
            <person name="Hill C."/>
            <person name="Pang A."/>
            <person name="Hillier L."/>
            <person name="Baker C."/>
            <person name="Armstrong J."/>
            <person name="Shendure J."/>
            <person name="Paten B."/>
            <person name="Wilson R."/>
            <person name="Chao H."/>
            <person name="Schneider V."/>
            <person name="Ventura M."/>
            <person name="Kronenberg Z."/>
            <person name="Murali S."/>
            <person name="Gordon D."/>
            <person name="Cantsilieris S."/>
            <person name="Munson K."/>
            <person name="Nelson B."/>
            <person name="Raja A."/>
            <person name="Underwood J."/>
            <person name="Diekhans M."/>
            <person name="Fiddes I."/>
            <person name="Haussler D."/>
            <person name="Eichler E."/>
        </authorList>
    </citation>
    <scope>NUCLEOTIDE SEQUENCE [LARGE SCALE GENOMIC DNA]</scope>
    <source>
        <strain evidence="19">Yerkes chimp pedigree #C0471</strain>
    </source>
</reference>
<evidence type="ECO:0000256" key="13">
    <source>
        <dbReference type="SAM" id="Coils"/>
    </source>
</evidence>
<organism evidence="19 20">
    <name type="scientific">Pan troglodytes</name>
    <name type="common">Chimpanzee</name>
    <dbReference type="NCBI Taxonomy" id="9598"/>
    <lineage>
        <taxon>Eukaryota</taxon>
        <taxon>Metazoa</taxon>
        <taxon>Chordata</taxon>
        <taxon>Craniata</taxon>
        <taxon>Vertebrata</taxon>
        <taxon>Euteleostomi</taxon>
        <taxon>Mammalia</taxon>
        <taxon>Eutheria</taxon>
        <taxon>Euarchontoglires</taxon>
        <taxon>Primates</taxon>
        <taxon>Haplorrhini</taxon>
        <taxon>Catarrhini</taxon>
        <taxon>Hominidae</taxon>
        <taxon>Pan</taxon>
    </lineage>
</organism>
<keyword evidence="6" id="KW-0067">ATP-binding</keyword>
<evidence type="ECO:0000259" key="14">
    <source>
        <dbReference type="Pfam" id="PF03028"/>
    </source>
</evidence>
<dbReference type="PANTHER" id="PTHR22878:SF70">
    <property type="entry name" value="DYNEIN HEAVY CHAIN 2, AXONEMAL"/>
    <property type="match status" value="1"/>
</dbReference>
<evidence type="ECO:0000256" key="2">
    <source>
        <dbReference type="ARBA" id="ARBA00008887"/>
    </source>
</evidence>
<keyword evidence="11" id="KW-0206">Cytoskeleton</keyword>
<dbReference type="GO" id="GO:0045505">
    <property type="term" value="F:dynein intermediate chain binding"/>
    <property type="evidence" value="ECO:0007669"/>
    <property type="project" value="InterPro"/>
</dbReference>
<evidence type="ECO:0000259" key="15">
    <source>
        <dbReference type="Pfam" id="PF12777"/>
    </source>
</evidence>
<keyword evidence="3" id="KW-0963">Cytoplasm</keyword>
<dbReference type="InterPro" id="IPR041658">
    <property type="entry name" value="AAA_lid_11"/>
</dbReference>
<evidence type="ECO:0000256" key="8">
    <source>
        <dbReference type="ARBA" id="ARBA00023054"/>
    </source>
</evidence>
<keyword evidence="9" id="KW-0969">Cilium</keyword>
<keyword evidence="8 13" id="KW-0175">Coiled coil</keyword>
<dbReference type="Pfam" id="PF12777">
    <property type="entry name" value="MT"/>
    <property type="match status" value="1"/>
</dbReference>
<dbReference type="EMBL" id="NBAG03000218">
    <property type="protein sequence ID" value="PNI80084.1"/>
    <property type="molecule type" value="Genomic_DNA"/>
</dbReference>
<evidence type="ECO:0000256" key="6">
    <source>
        <dbReference type="ARBA" id="ARBA00022840"/>
    </source>
</evidence>
<dbReference type="InterPro" id="IPR004273">
    <property type="entry name" value="Dynein_heavy_D6_P-loop"/>
</dbReference>
<dbReference type="Proteomes" id="UP000236370">
    <property type="component" value="Unassembled WGS sequence"/>
</dbReference>
<feature type="non-terminal residue" evidence="19">
    <location>
        <position position="1"/>
    </location>
</feature>
<dbReference type="Pfam" id="PF18199">
    <property type="entry name" value="Dynein_C"/>
    <property type="match status" value="1"/>
</dbReference>
<evidence type="ECO:0000256" key="12">
    <source>
        <dbReference type="ARBA" id="ARBA00023273"/>
    </source>
</evidence>
<dbReference type="Gene3D" id="1.20.1270.280">
    <property type="match status" value="1"/>
</dbReference>
<evidence type="ECO:0000259" key="17">
    <source>
        <dbReference type="Pfam" id="PF18198"/>
    </source>
</evidence>
<protein>
    <submittedName>
        <fullName evidence="19">DNAH12 isoform 6</fullName>
    </submittedName>
</protein>
<feature type="domain" description="Dynein heavy chain region D6 P-loop" evidence="14">
    <location>
        <begin position="592"/>
        <end position="707"/>
    </location>
</feature>
<dbReference type="GO" id="GO:0005524">
    <property type="term" value="F:ATP binding"/>
    <property type="evidence" value="ECO:0007669"/>
    <property type="project" value="UniProtKB-KW"/>
</dbReference>
<feature type="domain" description="Dynein heavy chain AAA lid" evidence="17">
    <location>
        <begin position="743"/>
        <end position="835"/>
    </location>
</feature>
<evidence type="ECO:0000259" key="18">
    <source>
        <dbReference type="Pfam" id="PF18199"/>
    </source>
</evidence>
<dbReference type="Pfam" id="PF18198">
    <property type="entry name" value="AAA_lid_11"/>
    <property type="match status" value="1"/>
</dbReference>
<feature type="domain" description="Dynein heavy chain ATP-binding dynein motor region" evidence="16">
    <location>
        <begin position="127"/>
        <end position="348"/>
    </location>
</feature>
<evidence type="ECO:0000256" key="10">
    <source>
        <dbReference type="ARBA" id="ARBA00023175"/>
    </source>
</evidence>
<dbReference type="Gene3D" id="6.10.140.1060">
    <property type="match status" value="1"/>
</dbReference>
<evidence type="ECO:0000256" key="5">
    <source>
        <dbReference type="ARBA" id="ARBA00022741"/>
    </source>
</evidence>
<dbReference type="Gene3D" id="3.10.490.20">
    <property type="match status" value="1"/>
</dbReference>
<dbReference type="InterPro" id="IPR041228">
    <property type="entry name" value="Dynein_C"/>
</dbReference>
<dbReference type="GO" id="GO:0051959">
    <property type="term" value="F:dynein light intermediate chain binding"/>
    <property type="evidence" value="ECO:0007669"/>
    <property type="project" value="InterPro"/>
</dbReference>
<dbReference type="FunFam" id="1.20.1270.280:FF:000001">
    <property type="entry name" value="dynein heavy chain 7, axonemal"/>
    <property type="match status" value="1"/>
</dbReference>
<keyword evidence="4" id="KW-0493">Microtubule</keyword>
<dbReference type="GO" id="GO:0008569">
    <property type="term" value="F:minus-end-directed microtubule motor activity"/>
    <property type="evidence" value="ECO:0007669"/>
    <property type="project" value="InterPro"/>
</dbReference>
<evidence type="ECO:0000256" key="11">
    <source>
        <dbReference type="ARBA" id="ARBA00023212"/>
    </source>
</evidence>
<dbReference type="FunFam" id="1.10.8.1220:FF:000001">
    <property type="entry name" value="Dynein axonemal heavy chain 5"/>
    <property type="match status" value="1"/>
</dbReference>
<evidence type="ECO:0000256" key="3">
    <source>
        <dbReference type="ARBA" id="ARBA00022490"/>
    </source>
</evidence>
<evidence type="ECO:0000256" key="1">
    <source>
        <dbReference type="ARBA" id="ARBA00004430"/>
    </source>
</evidence>
<dbReference type="GO" id="GO:0005874">
    <property type="term" value="C:microtubule"/>
    <property type="evidence" value="ECO:0007669"/>
    <property type="project" value="UniProtKB-KW"/>
</dbReference>
<dbReference type="GO" id="GO:0030286">
    <property type="term" value="C:dynein complex"/>
    <property type="evidence" value="ECO:0007669"/>
    <property type="project" value="UniProtKB-KW"/>
</dbReference>
<feature type="coiled-coil region" evidence="13">
    <location>
        <begin position="11"/>
        <end position="45"/>
    </location>
</feature>
<evidence type="ECO:0000259" key="16">
    <source>
        <dbReference type="Pfam" id="PF12781"/>
    </source>
</evidence>
<gene>
    <name evidence="19" type="ORF">CK820_G0004891</name>
</gene>
<feature type="domain" description="Dynein heavy chain coiled coil stalk" evidence="15">
    <location>
        <begin position="2"/>
        <end position="95"/>
    </location>
</feature>
<dbReference type="InterPro" id="IPR035706">
    <property type="entry name" value="AAA_9"/>
</dbReference>
<comment type="subcellular location">
    <subcellularLocation>
        <location evidence="1">Cytoplasm</location>
        <location evidence="1">Cytoskeleton</location>
        <location evidence="1">Cilium axoneme</location>
    </subcellularLocation>
</comment>
<evidence type="ECO:0000256" key="7">
    <source>
        <dbReference type="ARBA" id="ARBA00023017"/>
    </source>
</evidence>